<dbReference type="EC" id="2.7.7.65" evidence="1"/>
<dbReference type="InterPro" id="IPR000160">
    <property type="entry name" value="GGDEF_dom"/>
</dbReference>
<dbReference type="SUPFAM" id="SSF55073">
    <property type="entry name" value="Nucleotide cyclase"/>
    <property type="match status" value="1"/>
</dbReference>
<dbReference type="RefSeq" id="WP_008335549.1">
    <property type="nucleotide sequence ID" value="NZ_AFRZ01000001.1"/>
</dbReference>
<gene>
    <name evidence="6" type="ORF">SMGD1_1135</name>
</gene>
<dbReference type="AlphaFoldDB" id="B6BGM9"/>
<sequence>MDENKLTELLKISKTIKLLYVEDKEDVRESTSELLERFVGYVDVAVDGREGIQKYIDFHKDNGQYYDLVISDIDMPHMNGIEMTRAISEINKEQAILIISAFSNSEMLINLIDIGINKFIQKPTKDHEFFLVLSKMLNDISIEKENIENIKNIKLSNIKLEEKIQQELSKNIELNALAITDKLTGLYNRVKLDKVLDLEINKMVKLQAEISIIFIDIDRFKPINDTYGHQIGDKVLQSFSQVLKNNIRKTDIVGRWGGEEFLIICHEANIEGSLHLAENLRKIIENTSFEYIKELTASFGVASFEDGDSIDSLVERADKALYKAKHNGRNKVCF</sequence>
<dbReference type="InterPro" id="IPR011006">
    <property type="entry name" value="CheY-like_superfamily"/>
</dbReference>
<dbReference type="GO" id="GO:0052621">
    <property type="term" value="F:diguanylate cyclase activity"/>
    <property type="evidence" value="ECO:0007669"/>
    <property type="project" value="UniProtKB-EC"/>
</dbReference>
<evidence type="ECO:0000256" key="2">
    <source>
        <dbReference type="ARBA" id="ARBA00034247"/>
    </source>
</evidence>
<dbReference type="GO" id="GO:0000160">
    <property type="term" value="P:phosphorelay signal transduction system"/>
    <property type="evidence" value="ECO:0007669"/>
    <property type="project" value="InterPro"/>
</dbReference>
<accession>H1FYW4</accession>
<organism evidence="6 7">
    <name type="scientific">Sulfurimonas gotlandica (strain DSM 19862 / JCM 16533 / GD1)</name>
    <dbReference type="NCBI Taxonomy" id="929558"/>
    <lineage>
        <taxon>Bacteria</taxon>
        <taxon>Pseudomonadati</taxon>
        <taxon>Campylobacterota</taxon>
        <taxon>Epsilonproteobacteria</taxon>
        <taxon>Campylobacterales</taxon>
        <taxon>Sulfurimonadaceae</taxon>
        <taxon>Sulfurimonas</taxon>
    </lineage>
</organism>
<name>B6BGM9_SULGG</name>
<dbReference type="Gene3D" id="3.30.70.270">
    <property type="match status" value="1"/>
</dbReference>
<dbReference type="SMART" id="SM00267">
    <property type="entry name" value="GGDEF"/>
    <property type="match status" value="1"/>
</dbReference>
<evidence type="ECO:0000256" key="3">
    <source>
        <dbReference type="PROSITE-ProRule" id="PRU00169"/>
    </source>
</evidence>
<dbReference type="GO" id="GO:1902201">
    <property type="term" value="P:negative regulation of bacterial-type flagellum-dependent cell motility"/>
    <property type="evidence" value="ECO:0007669"/>
    <property type="project" value="TreeGrafter"/>
</dbReference>
<dbReference type="InterPro" id="IPR043128">
    <property type="entry name" value="Rev_trsase/Diguanyl_cyclase"/>
</dbReference>
<feature type="domain" description="GGDEF" evidence="5">
    <location>
        <begin position="208"/>
        <end position="334"/>
    </location>
</feature>
<dbReference type="CDD" id="cd00156">
    <property type="entry name" value="REC"/>
    <property type="match status" value="1"/>
</dbReference>
<dbReference type="Pfam" id="PF00072">
    <property type="entry name" value="Response_reg"/>
    <property type="match status" value="1"/>
</dbReference>
<dbReference type="STRING" id="929558.SMGD1_1135"/>
<dbReference type="CDD" id="cd01949">
    <property type="entry name" value="GGDEF"/>
    <property type="match status" value="1"/>
</dbReference>
<evidence type="ECO:0000313" key="6">
    <source>
        <dbReference type="EMBL" id="EHP29659.1"/>
    </source>
</evidence>
<evidence type="ECO:0000259" key="5">
    <source>
        <dbReference type="PROSITE" id="PS50887"/>
    </source>
</evidence>
<dbReference type="OrthoDB" id="7323245at2"/>
<dbReference type="HOGENOM" id="CLU_000445_11_28_7"/>
<dbReference type="Proteomes" id="UP000006431">
    <property type="component" value="Unassembled WGS sequence"/>
</dbReference>
<feature type="domain" description="Response regulatory" evidence="4">
    <location>
        <begin position="17"/>
        <end position="137"/>
    </location>
</feature>
<dbReference type="InterPro" id="IPR001789">
    <property type="entry name" value="Sig_transdc_resp-reg_receiver"/>
</dbReference>
<dbReference type="Gene3D" id="3.40.50.2300">
    <property type="match status" value="1"/>
</dbReference>
<comment type="caution">
    <text evidence="6">The sequence shown here is derived from an EMBL/GenBank/DDBJ whole genome shotgun (WGS) entry which is preliminary data.</text>
</comment>
<dbReference type="SMART" id="SM00448">
    <property type="entry name" value="REC"/>
    <property type="match status" value="1"/>
</dbReference>
<dbReference type="PANTHER" id="PTHR45138">
    <property type="entry name" value="REGULATORY COMPONENTS OF SENSORY TRANSDUCTION SYSTEM"/>
    <property type="match status" value="1"/>
</dbReference>
<reference evidence="6 7" key="1">
    <citation type="journal article" date="2012" name="Proc. Natl. Acad. Sci. U.S.A.">
        <title>Genome and physiology of a model Epsilonproteobacterium responsible for sulfide detoxification in marine oxygen depletion zones.</title>
        <authorList>
            <person name="Grote J."/>
            <person name="Schott T."/>
            <person name="Bruckner C.G."/>
            <person name="Glockner F.O."/>
            <person name="Jost G."/>
            <person name="Teeling H."/>
            <person name="Labrenz M."/>
            <person name="Jurgens K."/>
        </authorList>
    </citation>
    <scope>NUCLEOTIDE SEQUENCE [LARGE SCALE GENOMIC DNA]</scope>
    <source>
        <strain evidence="6 7">GD1</strain>
    </source>
</reference>
<protein>
    <recommendedName>
        <fullName evidence="1">diguanylate cyclase</fullName>
        <ecNumber evidence="1">2.7.7.65</ecNumber>
    </recommendedName>
</protein>
<dbReference type="Pfam" id="PF00990">
    <property type="entry name" value="GGDEF"/>
    <property type="match status" value="1"/>
</dbReference>
<keyword evidence="7" id="KW-1185">Reference proteome</keyword>
<evidence type="ECO:0000259" key="4">
    <source>
        <dbReference type="PROSITE" id="PS50110"/>
    </source>
</evidence>
<dbReference type="PROSITE" id="PS50887">
    <property type="entry name" value="GGDEF"/>
    <property type="match status" value="1"/>
</dbReference>
<dbReference type="NCBIfam" id="TIGR00254">
    <property type="entry name" value="GGDEF"/>
    <property type="match status" value="1"/>
</dbReference>
<evidence type="ECO:0000256" key="1">
    <source>
        <dbReference type="ARBA" id="ARBA00012528"/>
    </source>
</evidence>
<dbReference type="InterPro" id="IPR050469">
    <property type="entry name" value="Diguanylate_Cyclase"/>
</dbReference>
<comment type="catalytic activity">
    <reaction evidence="2">
        <text>2 GTP = 3',3'-c-di-GMP + 2 diphosphate</text>
        <dbReference type="Rhea" id="RHEA:24898"/>
        <dbReference type="ChEBI" id="CHEBI:33019"/>
        <dbReference type="ChEBI" id="CHEBI:37565"/>
        <dbReference type="ChEBI" id="CHEBI:58805"/>
        <dbReference type="EC" id="2.7.7.65"/>
    </reaction>
</comment>
<evidence type="ECO:0000313" key="7">
    <source>
        <dbReference type="Proteomes" id="UP000006431"/>
    </source>
</evidence>
<dbReference type="FunFam" id="3.30.70.270:FF:000001">
    <property type="entry name" value="Diguanylate cyclase domain protein"/>
    <property type="match status" value="1"/>
</dbReference>
<dbReference type="InterPro" id="IPR029787">
    <property type="entry name" value="Nucleotide_cyclase"/>
</dbReference>
<dbReference type="PATRIC" id="fig|929558.5.peg.1127"/>
<feature type="modified residue" description="4-aspartylphosphate" evidence="3">
    <location>
        <position position="72"/>
    </location>
</feature>
<accession>B6BGM9</accession>
<dbReference type="GO" id="GO:0043709">
    <property type="term" value="P:cell adhesion involved in single-species biofilm formation"/>
    <property type="evidence" value="ECO:0007669"/>
    <property type="project" value="TreeGrafter"/>
</dbReference>
<dbReference type="eggNOG" id="COG3706">
    <property type="taxonomic scope" value="Bacteria"/>
</dbReference>
<dbReference type="PROSITE" id="PS50110">
    <property type="entry name" value="RESPONSE_REGULATORY"/>
    <property type="match status" value="1"/>
</dbReference>
<dbReference type="PANTHER" id="PTHR45138:SF9">
    <property type="entry name" value="DIGUANYLATE CYCLASE DGCM-RELATED"/>
    <property type="match status" value="1"/>
</dbReference>
<dbReference type="GO" id="GO:0005886">
    <property type="term" value="C:plasma membrane"/>
    <property type="evidence" value="ECO:0007669"/>
    <property type="project" value="TreeGrafter"/>
</dbReference>
<dbReference type="SUPFAM" id="SSF52172">
    <property type="entry name" value="CheY-like"/>
    <property type="match status" value="1"/>
</dbReference>
<proteinExistence type="predicted"/>
<dbReference type="EMBL" id="AFRZ01000001">
    <property type="protein sequence ID" value="EHP29659.1"/>
    <property type="molecule type" value="Genomic_DNA"/>
</dbReference>
<keyword evidence="3" id="KW-0597">Phosphoprotein</keyword>